<dbReference type="Pfam" id="PF07332">
    <property type="entry name" value="Phage_holin_3_6"/>
    <property type="match status" value="1"/>
</dbReference>
<gene>
    <name evidence="2" type="ORF">GCM10009682_23640</name>
</gene>
<dbReference type="Proteomes" id="UP001500218">
    <property type="component" value="Unassembled WGS sequence"/>
</dbReference>
<keyword evidence="1" id="KW-0812">Transmembrane</keyword>
<sequence>MEAIMDTMSRRPSTPTEPPVERLAQDMAAVVHDEVAKVRADVGGILRRGGTGALLLGAAGVCGILALGSAATTILRTADAVLPRRLAAASVTTGYLAAGAVLAWQGWMRLRAMADGGQQVMRDVGGDLTATTEQLAAATATGVREAARTRTAS</sequence>
<keyword evidence="3" id="KW-1185">Reference proteome</keyword>
<feature type="transmembrane region" description="Helical" evidence="1">
    <location>
        <begin position="53"/>
        <end position="74"/>
    </location>
</feature>
<evidence type="ECO:0000313" key="2">
    <source>
        <dbReference type="EMBL" id="GAA1801184.1"/>
    </source>
</evidence>
<evidence type="ECO:0000313" key="3">
    <source>
        <dbReference type="Proteomes" id="UP001500218"/>
    </source>
</evidence>
<proteinExistence type="predicted"/>
<dbReference type="EMBL" id="BAAALT010000059">
    <property type="protein sequence ID" value="GAA1801184.1"/>
    <property type="molecule type" value="Genomic_DNA"/>
</dbReference>
<reference evidence="2 3" key="1">
    <citation type="journal article" date="2019" name="Int. J. Syst. Evol. Microbiol.">
        <title>The Global Catalogue of Microorganisms (GCM) 10K type strain sequencing project: providing services to taxonomists for standard genome sequencing and annotation.</title>
        <authorList>
            <consortium name="The Broad Institute Genomics Platform"/>
            <consortium name="The Broad Institute Genome Sequencing Center for Infectious Disease"/>
            <person name="Wu L."/>
            <person name="Ma J."/>
        </authorList>
    </citation>
    <scope>NUCLEOTIDE SEQUENCE [LARGE SCALE GENOMIC DNA]</scope>
    <source>
        <strain evidence="2 3">JCM 13250</strain>
    </source>
</reference>
<protein>
    <recommendedName>
        <fullName evidence="4">Phage holin family protein</fullName>
    </recommendedName>
</protein>
<feature type="transmembrane region" description="Helical" evidence="1">
    <location>
        <begin position="86"/>
        <end position="104"/>
    </location>
</feature>
<name>A0ABN2LXX5_9ACTN</name>
<keyword evidence="1" id="KW-0472">Membrane</keyword>
<keyword evidence="1" id="KW-1133">Transmembrane helix</keyword>
<evidence type="ECO:0008006" key="4">
    <source>
        <dbReference type="Google" id="ProtNLM"/>
    </source>
</evidence>
<dbReference type="RefSeq" id="WP_344129441.1">
    <property type="nucleotide sequence ID" value="NZ_BAAALT010000059.1"/>
</dbReference>
<comment type="caution">
    <text evidence="2">The sequence shown here is derived from an EMBL/GenBank/DDBJ whole genome shotgun (WGS) entry which is preliminary data.</text>
</comment>
<accession>A0ABN2LXX5</accession>
<organism evidence="2 3">
    <name type="scientific">Luedemannella flava</name>
    <dbReference type="NCBI Taxonomy" id="349316"/>
    <lineage>
        <taxon>Bacteria</taxon>
        <taxon>Bacillati</taxon>
        <taxon>Actinomycetota</taxon>
        <taxon>Actinomycetes</taxon>
        <taxon>Micromonosporales</taxon>
        <taxon>Micromonosporaceae</taxon>
        <taxon>Luedemannella</taxon>
    </lineage>
</organism>
<evidence type="ECO:0000256" key="1">
    <source>
        <dbReference type="SAM" id="Phobius"/>
    </source>
</evidence>
<dbReference type="InterPro" id="IPR009937">
    <property type="entry name" value="Phage_holin_3_6"/>
</dbReference>